<evidence type="ECO:0000313" key="2">
    <source>
        <dbReference type="Proteomes" id="UP000605099"/>
    </source>
</evidence>
<organism evidence="1 2">
    <name type="scientific">Novosphingobium indicum</name>
    <dbReference type="NCBI Taxonomy" id="462949"/>
    <lineage>
        <taxon>Bacteria</taxon>
        <taxon>Pseudomonadati</taxon>
        <taxon>Pseudomonadota</taxon>
        <taxon>Alphaproteobacteria</taxon>
        <taxon>Sphingomonadales</taxon>
        <taxon>Sphingomonadaceae</taxon>
        <taxon>Novosphingobium</taxon>
    </lineage>
</organism>
<dbReference type="EMBL" id="BMLK01000041">
    <property type="protein sequence ID" value="GGN61917.1"/>
    <property type="molecule type" value="Genomic_DNA"/>
</dbReference>
<protein>
    <recommendedName>
        <fullName evidence="3">GntR family transcriptional regulator</fullName>
    </recommendedName>
</protein>
<accession>A0ABQ2JZY1</accession>
<proteinExistence type="predicted"/>
<dbReference type="Proteomes" id="UP000605099">
    <property type="component" value="Unassembled WGS sequence"/>
</dbReference>
<comment type="caution">
    <text evidence="1">The sequence shown here is derived from an EMBL/GenBank/DDBJ whole genome shotgun (WGS) entry which is preliminary data.</text>
</comment>
<evidence type="ECO:0008006" key="3">
    <source>
        <dbReference type="Google" id="ProtNLM"/>
    </source>
</evidence>
<dbReference type="SUPFAM" id="SSF46785">
    <property type="entry name" value="Winged helix' DNA-binding domain"/>
    <property type="match status" value="1"/>
</dbReference>
<dbReference type="InterPro" id="IPR036388">
    <property type="entry name" value="WH-like_DNA-bd_sf"/>
</dbReference>
<dbReference type="Gene3D" id="1.10.10.10">
    <property type="entry name" value="Winged helix-like DNA-binding domain superfamily/Winged helix DNA-binding domain"/>
    <property type="match status" value="1"/>
</dbReference>
<dbReference type="InterPro" id="IPR036390">
    <property type="entry name" value="WH_DNA-bd_sf"/>
</dbReference>
<sequence>MCILLGMASQSERSGGKRQLVAQTAQHMRERIFASPPGTQIGSLPDLARDFEVGIVTVQQAARILEHEGVLEVRRGPGGGYYGRRPDRADLERLMFAFMREEPASRREVLDITSLLFNRLCASAARCTDEVQRENLRKVAERIAMSDDGKMIGPLEADLQDALFHMVDRPLFELLTRVALGFAQNDDASQNLTGVFELEQWKHSRHRIIEAILQQDPELAQFEANRQNREVLVRLYNLDDY</sequence>
<name>A0ABQ2JZY1_9SPHN</name>
<keyword evidence="2" id="KW-1185">Reference proteome</keyword>
<evidence type="ECO:0000313" key="1">
    <source>
        <dbReference type="EMBL" id="GGN61917.1"/>
    </source>
</evidence>
<gene>
    <name evidence="1" type="ORF">GCM10011349_44980</name>
</gene>
<reference evidence="2" key="1">
    <citation type="journal article" date="2019" name="Int. J. Syst. Evol. Microbiol.">
        <title>The Global Catalogue of Microorganisms (GCM) 10K type strain sequencing project: providing services to taxonomists for standard genome sequencing and annotation.</title>
        <authorList>
            <consortium name="The Broad Institute Genomics Platform"/>
            <consortium name="The Broad Institute Genome Sequencing Center for Infectious Disease"/>
            <person name="Wu L."/>
            <person name="Ma J."/>
        </authorList>
    </citation>
    <scope>NUCLEOTIDE SEQUENCE [LARGE SCALE GENOMIC DNA]</scope>
    <source>
        <strain evidence="2">CGMCC 1.6784</strain>
    </source>
</reference>